<evidence type="ECO:0000313" key="3">
    <source>
        <dbReference type="Proteomes" id="UP000248857"/>
    </source>
</evidence>
<dbReference type="Proteomes" id="UP000248857">
    <property type="component" value="Unassembled WGS sequence"/>
</dbReference>
<evidence type="ECO:0000313" key="2">
    <source>
        <dbReference type="EMBL" id="PZD70705.1"/>
    </source>
</evidence>
<dbReference type="EMBL" id="PQWO01000030">
    <property type="protein sequence ID" value="PZD70705.1"/>
    <property type="molecule type" value="Genomic_DNA"/>
</dbReference>
<sequence>MLIRRCPQAIAAVFLTSLVTGCPVLQQANPSKAQQPVANPSKPPAAQPVAPQPASQKPTARPYGPVPIELPLLTQPPLPGPPPTPAQIPPYSVINEQYQPSFNVKGQQLFANGELPDTAVDFNERDLYSVIYNVRRYFATSAQADPDILREGILGTQGVTVADTLKTLDFMLVVLYEDLMNQRPTRLKDPSFINANFKVIKWKPYNPKSPQQNQLRITKYAVFSHQGSRTPTAQFNTPLYRLEDQFTADKFYKKYTKQQVLSGVYNAGQPEAGKAKPIAYLSREGLEDALLQGTVLIKFPDGGSAFFNVDRNNGIPYAKGIKQRSQKRYWYFKEVDAIKGYGGENAAKIPVKPGVTFAGDILNIGLGKIIVIEEGQGEKKQLRLGAIADTGGAFLPNLHQLDFLAGIFQTKADFNGYISQQQDYAGAYILVKR</sequence>
<name>A0A2W1JGE2_9CYAN</name>
<reference evidence="2 3" key="1">
    <citation type="journal article" date="2018" name="Sci. Rep.">
        <title>A novel species of the marine cyanobacterium Acaryochloris with a unique pigment content and lifestyle.</title>
        <authorList>
            <person name="Partensky F."/>
            <person name="Six C."/>
            <person name="Ratin M."/>
            <person name="Garczarek L."/>
            <person name="Vaulot D."/>
            <person name="Probert I."/>
            <person name="Calteau A."/>
            <person name="Gourvil P."/>
            <person name="Marie D."/>
            <person name="Grebert T."/>
            <person name="Bouchier C."/>
            <person name="Le Panse S."/>
            <person name="Gachenot M."/>
            <person name="Rodriguez F."/>
            <person name="Garrido J.L."/>
        </authorList>
    </citation>
    <scope>NUCLEOTIDE SEQUENCE [LARGE SCALE GENOMIC DNA]</scope>
    <source>
        <strain evidence="2 3">RCC1774</strain>
    </source>
</reference>
<dbReference type="InterPro" id="IPR036908">
    <property type="entry name" value="RlpA-like_sf"/>
</dbReference>
<evidence type="ECO:0000256" key="1">
    <source>
        <dbReference type="SAM" id="MobiDB-lite"/>
    </source>
</evidence>
<proteinExistence type="predicted"/>
<feature type="region of interest" description="Disordered" evidence="1">
    <location>
        <begin position="33"/>
        <end position="82"/>
    </location>
</feature>
<comment type="caution">
    <text evidence="2">The sequence shown here is derived from an EMBL/GenBank/DDBJ whole genome shotgun (WGS) entry which is preliminary data.</text>
</comment>
<dbReference type="SUPFAM" id="SSF50685">
    <property type="entry name" value="Barwin-like endoglucanases"/>
    <property type="match status" value="1"/>
</dbReference>
<dbReference type="AlphaFoldDB" id="A0A2W1JGE2"/>
<dbReference type="PROSITE" id="PS51257">
    <property type="entry name" value="PROKAR_LIPOPROTEIN"/>
    <property type="match status" value="1"/>
</dbReference>
<dbReference type="RefSeq" id="WP_110988781.1">
    <property type="nucleotide sequence ID" value="NZ_CAWNWM010000030.1"/>
</dbReference>
<accession>A0A2W1JGE2</accession>
<dbReference type="OrthoDB" id="6221043at2"/>
<organism evidence="2 3">
    <name type="scientific">Acaryochloris thomasi RCC1774</name>
    <dbReference type="NCBI Taxonomy" id="1764569"/>
    <lineage>
        <taxon>Bacteria</taxon>
        <taxon>Bacillati</taxon>
        <taxon>Cyanobacteriota</taxon>
        <taxon>Cyanophyceae</taxon>
        <taxon>Acaryochloridales</taxon>
        <taxon>Acaryochloridaceae</taxon>
        <taxon>Acaryochloris</taxon>
        <taxon>Acaryochloris thomasi</taxon>
    </lineage>
</organism>
<gene>
    <name evidence="2" type="ORF">C1752_10220</name>
</gene>
<feature type="compositionally biased region" description="Low complexity" evidence="1">
    <location>
        <begin position="47"/>
        <end position="58"/>
    </location>
</feature>
<protein>
    <submittedName>
        <fullName evidence="2">Uncharacterized protein</fullName>
    </submittedName>
</protein>
<keyword evidence="3" id="KW-1185">Reference proteome</keyword>